<protein>
    <submittedName>
        <fullName evidence="1">Uncharacterized protein</fullName>
    </submittedName>
</protein>
<dbReference type="STRING" id="1179773.BN6_02330"/>
<gene>
    <name evidence="1" type="ordered locus">BN6_02330</name>
</gene>
<dbReference type="Proteomes" id="UP000006281">
    <property type="component" value="Chromosome"/>
</dbReference>
<reference evidence="1 2" key="1">
    <citation type="journal article" date="2012" name="BMC Genomics">
        <title>Complete genome sequence of Saccharothrix espanaensis DSM 44229T and comparison to the other completely sequenced Pseudonocardiaceae.</title>
        <authorList>
            <person name="Strobel T."/>
            <person name="Al-Dilaimi A."/>
            <person name="Blom J."/>
            <person name="Gessner A."/>
            <person name="Kalinowski J."/>
            <person name="Luzhetska M."/>
            <person name="Puhler A."/>
            <person name="Szczepanowski R."/>
            <person name="Bechthold A."/>
            <person name="Ruckert C."/>
        </authorList>
    </citation>
    <scope>NUCLEOTIDE SEQUENCE [LARGE SCALE GENOMIC DNA]</scope>
    <source>
        <strain evidence="2">ATCC 51144 / DSM 44229 / JCM 9112 / NBRC 15066 / NRRL 15764</strain>
    </source>
</reference>
<proteinExistence type="predicted"/>
<name>K0JPZ6_SACES</name>
<accession>K0JPZ6</accession>
<dbReference type="BioCyc" id="SESP1179773:BN6_RS01150-MONOMER"/>
<keyword evidence="2" id="KW-1185">Reference proteome</keyword>
<dbReference type="KEGG" id="sesp:BN6_02330"/>
<evidence type="ECO:0000313" key="1">
    <source>
        <dbReference type="EMBL" id="CCH27566.1"/>
    </source>
</evidence>
<dbReference type="HOGENOM" id="CLU_1467201_0_0_11"/>
<dbReference type="OrthoDB" id="4239989at2"/>
<dbReference type="RefSeq" id="WP_015097680.1">
    <property type="nucleotide sequence ID" value="NC_019673.1"/>
</dbReference>
<dbReference type="EMBL" id="HE804045">
    <property type="protein sequence ID" value="CCH27566.1"/>
    <property type="molecule type" value="Genomic_DNA"/>
</dbReference>
<dbReference type="PATRIC" id="fig|1179773.3.peg.236"/>
<evidence type="ECO:0000313" key="2">
    <source>
        <dbReference type="Proteomes" id="UP000006281"/>
    </source>
</evidence>
<dbReference type="AlphaFoldDB" id="K0JPZ6"/>
<organism evidence="1 2">
    <name type="scientific">Saccharothrix espanaensis (strain ATCC 51144 / DSM 44229 / JCM 9112 / NBRC 15066 / NRRL 15764)</name>
    <dbReference type="NCBI Taxonomy" id="1179773"/>
    <lineage>
        <taxon>Bacteria</taxon>
        <taxon>Bacillati</taxon>
        <taxon>Actinomycetota</taxon>
        <taxon>Actinomycetes</taxon>
        <taxon>Pseudonocardiales</taxon>
        <taxon>Pseudonocardiaceae</taxon>
        <taxon>Saccharothrix</taxon>
    </lineage>
</organism>
<sequence>MNRAQVAALLAAAAAVDPEFPVLDDAGLATWAAQLTDVPMTAAVEALQDHYPRHSRPIVPADIVTHWQTTLPQPAERRGTVLVLPDARLPTDPRHRVQALSDLRTATATLARATGVPPLGPCTLRLRWTVPDGHRRDPDHVAATVMACADGLADAGVLGDLVDHGSELERGDAPTLVIELKPTR</sequence>